<dbReference type="PROSITE" id="PS51782">
    <property type="entry name" value="LYSM"/>
    <property type="match status" value="1"/>
</dbReference>
<evidence type="ECO:0000259" key="1">
    <source>
        <dbReference type="PROSITE" id="PS51782"/>
    </source>
</evidence>
<dbReference type="PROSITE" id="PS51257">
    <property type="entry name" value="PROKAR_LIPOPROTEIN"/>
    <property type="match status" value="1"/>
</dbReference>
<dbReference type="InterPro" id="IPR036779">
    <property type="entry name" value="LysM_dom_sf"/>
</dbReference>
<dbReference type="RefSeq" id="WP_110125089.1">
    <property type="nucleotide sequence ID" value="NZ_QHLY01000004.1"/>
</dbReference>
<dbReference type="AlphaFoldDB" id="A0A318A450"/>
<dbReference type="InterPro" id="IPR018392">
    <property type="entry name" value="LysM"/>
</dbReference>
<accession>A0A318A450</accession>
<feature type="domain" description="LysM" evidence="1">
    <location>
        <begin position="226"/>
        <end position="270"/>
    </location>
</feature>
<name>A0A318A450_9MICO</name>
<dbReference type="SUPFAM" id="SSF54106">
    <property type="entry name" value="LysM domain"/>
    <property type="match status" value="1"/>
</dbReference>
<dbReference type="OrthoDB" id="4977133at2"/>
<dbReference type="CDD" id="cd00118">
    <property type="entry name" value="LysM"/>
    <property type="match status" value="1"/>
</dbReference>
<organism evidence="2 3">
    <name type="scientific">Cryobacterium arcticum</name>
    <dbReference type="NCBI Taxonomy" id="670052"/>
    <lineage>
        <taxon>Bacteria</taxon>
        <taxon>Bacillati</taxon>
        <taxon>Actinomycetota</taxon>
        <taxon>Actinomycetes</taxon>
        <taxon>Micrococcales</taxon>
        <taxon>Microbacteriaceae</taxon>
        <taxon>Cryobacterium</taxon>
    </lineage>
</organism>
<keyword evidence="3" id="KW-1185">Reference proteome</keyword>
<dbReference type="Proteomes" id="UP000246722">
    <property type="component" value="Unassembled WGS sequence"/>
</dbReference>
<gene>
    <name evidence="2" type="ORF">CTB96_01260</name>
</gene>
<dbReference type="Gene3D" id="3.10.350.10">
    <property type="entry name" value="LysM domain"/>
    <property type="match status" value="1"/>
</dbReference>
<protein>
    <recommendedName>
        <fullName evidence="1">LysM domain-containing protein</fullName>
    </recommendedName>
</protein>
<dbReference type="EMBL" id="QHLY01000004">
    <property type="protein sequence ID" value="PXA72762.1"/>
    <property type="molecule type" value="Genomic_DNA"/>
</dbReference>
<comment type="caution">
    <text evidence="2">The sequence shown here is derived from an EMBL/GenBank/DDBJ whole genome shotgun (WGS) entry which is preliminary data.</text>
</comment>
<evidence type="ECO:0000313" key="2">
    <source>
        <dbReference type="EMBL" id="PXA72762.1"/>
    </source>
</evidence>
<reference evidence="2 3" key="1">
    <citation type="submission" date="2018-05" db="EMBL/GenBank/DDBJ databases">
        <title>Genetic diversity of glacier-inhabiting Cryobacterium bacteria in China and description of Cryobacterium mengkeensis sp. nov. and Arthrobacter glacialis sp. nov.</title>
        <authorList>
            <person name="Liu Q."/>
            <person name="Xin Y.-H."/>
        </authorList>
    </citation>
    <scope>NUCLEOTIDE SEQUENCE [LARGE SCALE GENOMIC DNA]</scope>
    <source>
        <strain evidence="2 3">SK-1</strain>
    </source>
</reference>
<sequence>MRVRGWAGAAGALLSLLLVTGCTVVTPPVGPAETRAASDPAAIDVTSDLPAGGWPDLSTFPDGTVIANGSFTGSGETSADPVSGTIEIAKEMGRLTVTVRDLDLGPSIGPVDGAILELNARTDDSTPGEFRVAYGQLGAGQADVVAAASQVFEIEYGSELVTSDPSWMRTAVIWQQADGLPYGRVLATASLTWALPDMRPDLTVLDTGTAPHARGEVIYDSAGDPSGYVVASGDLLDDIAVRFRVEVWDLAWLNPMRGYASAQTGETLNLSRYERGR</sequence>
<proteinExistence type="predicted"/>
<evidence type="ECO:0000313" key="3">
    <source>
        <dbReference type="Proteomes" id="UP000246722"/>
    </source>
</evidence>